<dbReference type="Pfam" id="PF24793">
    <property type="entry name" value="GINT1_N"/>
    <property type="match status" value="1"/>
</dbReference>
<dbReference type="AlphaFoldDB" id="A0A7C4ETA3"/>
<keyword evidence="1" id="KW-0624">Polysaccharide degradation</keyword>
<comment type="caution">
    <text evidence="4">The sequence shown here is derived from an EMBL/GenBank/DDBJ whole genome shotgun (WGS) entry which is preliminary data.</text>
</comment>
<organism evidence="4">
    <name type="scientific">Desulfomonile tiedjei</name>
    <dbReference type="NCBI Taxonomy" id="2358"/>
    <lineage>
        <taxon>Bacteria</taxon>
        <taxon>Pseudomonadati</taxon>
        <taxon>Thermodesulfobacteriota</taxon>
        <taxon>Desulfomonilia</taxon>
        <taxon>Desulfomonilales</taxon>
        <taxon>Desulfomonilaceae</taxon>
        <taxon>Desulfomonile</taxon>
    </lineage>
</organism>
<evidence type="ECO:0000256" key="1">
    <source>
        <dbReference type="ARBA" id="ARBA00022651"/>
    </source>
</evidence>
<reference evidence="4" key="1">
    <citation type="journal article" date="2020" name="mSystems">
        <title>Genome- and Community-Level Interaction Insights into Carbon Utilization and Element Cycling Functions of Hydrothermarchaeota in Hydrothermal Sediment.</title>
        <authorList>
            <person name="Zhou Z."/>
            <person name="Liu Y."/>
            <person name="Xu W."/>
            <person name="Pan J."/>
            <person name="Luo Z.H."/>
            <person name="Li M."/>
        </authorList>
    </citation>
    <scope>NUCLEOTIDE SEQUENCE [LARGE SCALE GENOMIC DNA]</scope>
    <source>
        <strain evidence="4">SpSt-769</strain>
    </source>
</reference>
<keyword evidence="1" id="KW-0858">Xylan degradation</keyword>
<dbReference type="PANTHER" id="PTHR43772:SF2">
    <property type="entry name" value="PUTATIVE (AFU_ORTHOLOGUE AFUA_2G04480)-RELATED"/>
    <property type="match status" value="1"/>
</dbReference>
<keyword evidence="2" id="KW-0119">Carbohydrate metabolism</keyword>
<evidence type="ECO:0000259" key="3">
    <source>
        <dbReference type="Pfam" id="PF24793"/>
    </source>
</evidence>
<dbReference type="InterPro" id="IPR056442">
    <property type="entry name" value="GINT1_N"/>
</dbReference>
<dbReference type="EMBL" id="DTGT01000141">
    <property type="protein sequence ID" value="HGH60532.1"/>
    <property type="molecule type" value="Genomic_DNA"/>
</dbReference>
<dbReference type="InterPro" id="IPR052176">
    <property type="entry name" value="Glycosyl_Hydrlase_43_Enz"/>
</dbReference>
<protein>
    <recommendedName>
        <fullName evidence="3">Glucosamine inositolphosphorylceramide transferase 1 N-terminal domain-containing protein</fullName>
    </recommendedName>
</protein>
<dbReference type="Gene3D" id="2.115.10.20">
    <property type="entry name" value="Glycosyl hydrolase domain, family 43"/>
    <property type="match status" value="1"/>
</dbReference>
<dbReference type="PANTHER" id="PTHR43772">
    <property type="entry name" value="ENDO-1,4-BETA-XYLANASE"/>
    <property type="match status" value="1"/>
</dbReference>
<proteinExistence type="predicted"/>
<accession>A0A7C4ETA3</accession>
<feature type="domain" description="Glucosamine inositolphosphorylceramide transferase 1 N-terminal" evidence="3">
    <location>
        <begin position="322"/>
        <end position="530"/>
    </location>
</feature>
<gene>
    <name evidence="4" type="ORF">ENV54_04450</name>
</gene>
<evidence type="ECO:0000256" key="2">
    <source>
        <dbReference type="ARBA" id="ARBA00023277"/>
    </source>
</evidence>
<dbReference type="GO" id="GO:0045493">
    <property type="term" value="P:xylan catabolic process"/>
    <property type="evidence" value="ECO:0007669"/>
    <property type="project" value="UniProtKB-KW"/>
</dbReference>
<name>A0A7C4ETA3_9BACT</name>
<dbReference type="SUPFAM" id="SSF75005">
    <property type="entry name" value="Arabinanase/levansucrase/invertase"/>
    <property type="match status" value="1"/>
</dbReference>
<sequence>MHKAPLKICILCQDDSVPLWVAKALEKLVTEDVVQISLVAIPRGPVPGITEESLSTVSGCVPPWRFALYRLYRFLSALCSRTQDTASKPTAISHLCRGASRVFIRLIRIHGRLEVVAEDLASFQERNLDVVLCCGNAPVNLGSPNIAAHGAWYVEDPWDPYVTDSEAGTWEFVGDYPILKMEIRRRLDPKSPPQALCRSFLPSYVRDGLWAFRGIRDVKLWAASAWLYRLIQRLHTVGATALAEPAPPKTLDAPVPQAPQFPHNKQMAAVLLKKVRRTCKRVLRRNKNFDEWQIAYRFDDRGILGALDGGGFSRLVPPNGFFWADPLPVRCGDNYLIFIEELPYESGKGHLSVIQVDARGGCTPPVKVLERPYHLSYPFVFEWEGDYYMVPETASNKTVELYKAESYPFEWSFQKVLLANITAVDSTLAYMDATWWLFAATMPYEELNDDNFMELNIFYAKTPYGPWRAHPKNPVKSDARNSRPAGGIAASHGKLLRPAQDCLRAYGHAISINEIERLTVDEFSEREVARILPSEFGGAQRIHTIGRCEGLTVVDLAFNVRDA</sequence>
<evidence type="ECO:0000313" key="4">
    <source>
        <dbReference type="EMBL" id="HGH60532.1"/>
    </source>
</evidence>
<dbReference type="InterPro" id="IPR023296">
    <property type="entry name" value="Glyco_hydro_beta-prop_sf"/>
</dbReference>